<reference evidence="1" key="1">
    <citation type="submission" date="2023-04" db="EMBL/GenBank/DDBJ databases">
        <title>Draft Genome sequencing of Naganishia species isolated from polar environments using Oxford Nanopore Technology.</title>
        <authorList>
            <person name="Leo P."/>
            <person name="Venkateswaran K."/>
        </authorList>
    </citation>
    <scope>NUCLEOTIDE SEQUENCE</scope>
    <source>
        <strain evidence="1">DBVPG 5303</strain>
    </source>
</reference>
<protein>
    <submittedName>
        <fullName evidence="1">Uncharacterized protein</fullName>
    </submittedName>
</protein>
<keyword evidence="2" id="KW-1185">Reference proteome</keyword>
<organism evidence="1 2">
    <name type="scientific">Naganishia onofrii</name>
    <dbReference type="NCBI Taxonomy" id="1851511"/>
    <lineage>
        <taxon>Eukaryota</taxon>
        <taxon>Fungi</taxon>
        <taxon>Dikarya</taxon>
        <taxon>Basidiomycota</taxon>
        <taxon>Agaricomycotina</taxon>
        <taxon>Tremellomycetes</taxon>
        <taxon>Filobasidiales</taxon>
        <taxon>Filobasidiaceae</taxon>
        <taxon>Naganishia</taxon>
    </lineage>
</organism>
<dbReference type="Proteomes" id="UP001234202">
    <property type="component" value="Unassembled WGS sequence"/>
</dbReference>
<name>A0ACC2XU70_9TREE</name>
<evidence type="ECO:0000313" key="1">
    <source>
        <dbReference type="EMBL" id="KAJ9126915.1"/>
    </source>
</evidence>
<proteinExistence type="predicted"/>
<gene>
    <name evidence="1" type="ORF">QFC24_001146</name>
</gene>
<accession>A0ACC2XU70</accession>
<sequence>MGLLTNLAGKAAGGFGSASAPLAPVPMPIGVIPFYTQHQQQIALKVRESKISFSGDDFTIKDAVTGQPMFKVKGSAVSMRDSKAITDANGQTLFKLKKKLLAIHSTYVGTSSNSDDPIFTIKSSLSFGTKLTATFRNVAGDGKETELILRGNILDRNAEITTSGGVPVARISRSFMNAGEAFFDKQTYILTIAPGVDAALLLAICICLDEKANESD</sequence>
<dbReference type="EMBL" id="JASBWV010000003">
    <property type="protein sequence ID" value="KAJ9126915.1"/>
    <property type="molecule type" value="Genomic_DNA"/>
</dbReference>
<comment type="caution">
    <text evidence="1">The sequence shown here is derived from an EMBL/GenBank/DDBJ whole genome shotgun (WGS) entry which is preliminary data.</text>
</comment>
<evidence type="ECO:0000313" key="2">
    <source>
        <dbReference type="Proteomes" id="UP001234202"/>
    </source>
</evidence>